<evidence type="ECO:0000256" key="1">
    <source>
        <dbReference type="SAM" id="MobiDB-lite"/>
    </source>
</evidence>
<evidence type="ECO:0000313" key="3">
    <source>
        <dbReference type="EMBL" id="CAE8663772.1"/>
    </source>
</evidence>
<feature type="compositionally biased region" description="Polar residues" evidence="1">
    <location>
        <begin position="171"/>
        <end position="182"/>
    </location>
</feature>
<comment type="caution">
    <text evidence="3">The sequence shown here is derived from an EMBL/GenBank/DDBJ whole genome shotgun (WGS) entry which is preliminary data.</text>
</comment>
<feature type="region of interest" description="Disordered" evidence="1">
    <location>
        <begin position="163"/>
        <end position="199"/>
    </location>
</feature>
<accession>A0A813J3Y7</accession>
<name>A0A813J3Y7_POLGL</name>
<dbReference type="AlphaFoldDB" id="A0A813J3Y7"/>
<organism evidence="3 4">
    <name type="scientific">Polarella glacialis</name>
    <name type="common">Dinoflagellate</name>
    <dbReference type="NCBI Taxonomy" id="89957"/>
    <lineage>
        <taxon>Eukaryota</taxon>
        <taxon>Sar</taxon>
        <taxon>Alveolata</taxon>
        <taxon>Dinophyceae</taxon>
        <taxon>Suessiales</taxon>
        <taxon>Suessiaceae</taxon>
        <taxon>Polarella</taxon>
    </lineage>
</organism>
<gene>
    <name evidence="2" type="ORF">PGLA1383_LOCUS6310</name>
    <name evidence="3" type="ORF">PGLA2088_LOCUS15367</name>
</gene>
<feature type="region of interest" description="Disordered" evidence="1">
    <location>
        <begin position="1"/>
        <end position="38"/>
    </location>
</feature>
<evidence type="ECO:0000313" key="4">
    <source>
        <dbReference type="Proteomes" id="UP000626109"/>
    </source>
</evidence>
<reference evidence="3" key="1">
    <citation type="submission" date="2021-02" db="EMBL/GenBank/DDBJ databases">
        <authorList>
            <person name="Dougan E. K."/>
            <person name="Rhodes N."/>
            <person name="Thang M."/>
            <person name="Chan C."/>
        </authorList>
    </citation>
    <scope>NUCLEOTIDE SEQUENCE</scope>
</reference>
<proteinExistence type="predicted"/>
<keyword evidence="5" id="KW-1185">Reference proteome</keyword>
<feature type="compositionally biased region" description="Polar residues" evidence="1">
    <location>
        <begin position="19"/>
        <end position="38"/>
    </location>
</feature>
<protein>
    <submittedName>
        <fullName evidence="3">Uncharacterized protein</fullName>
    </submittedName>
</protein>
<sequence>ASPASLLDILQGSPLPTAPTESPTPTMRETWNEARTAQPTAERACASSLQASPASLLDILQGSPWESFTAANEGPFGYQQDQVLEGPDEEDNWRENWRNHELAQLLLRPVAASLERLKGLEDPQWLQPFACKEAPWRQSLLEDLDVTCRCSLGEADLCGGQRQQQQEGELASTSPILHTDSNGDLGATSAGESAASCTTQATSPYEPVGLFSPALEGPGMDFGDETLLLTGALARLEGQLSALEAILAKVEAGGADDKVLGILASS</sequence>
<dbReference type="Proteomes" id="UP000626109">
    <property type="component" value="Unassembled WGS sequence"/>
</dbReference>
<evidence type="ECO:0000313" key="5">
    <source>
        <dbReference type="Proteomes" id="UP000654075"/>
    </source>
</evidence>
<feature type="non-terminal residue" evidence="3">
    <location>
        <position position="266"/>
    </location>
</feature>
<evidence type="ECO:0000313" key="2">
    <source>
        <dbReference type="EMBL" id="CAE8587473.1"/>
    </source>
</evidence>
<dbReference type="Proteomes" id="UP000654075">
    <property type="component" value="Unassembled WGS sequence"/>
</dbReference>
<dbReference type="EMBL" id="CAJNNV010002616">
    <property type="protein sequence ID" value="CAE8587473.1"/>
    <property type="molecule type" value="Genomic_DNA"/>
</dbReference>
<dbReference type="EMBL" id="CAJNNW010018960">
    <property type="protein sequence ID" value="CAE8663772.1"/>
    <property type="molecule type" value="Genomic_DNA"/>
</dbReference>